<keyword evidence="3 9" id="KW-0762">Sugar transport</keyword>
<dbReference type="InterPro" id="IPR051819">
    <property type="entry name" value="PTS_sugar-specific_EIIB"/>
</dbReference>
<evidence type="ECO:0000313" key="10">
    <source>
        <dbReference type="Proteomes" id="UP000753256"/>
    </source>
</evidence>
<keyword evidence="5" id="KW-0598">Phosphotransferase system</keyword>
<comment type="caution">
    <text evidence="9">The sequence shown here is derived from an EMBL/GenBank/DDBJ whole genome shotgun (WGS) entry which is preliminary data.</text>
</comment>
<feature type="modified residue" description="Phosphocysteine; by EIIA" evidence="7">
    <location>
        <position position="7"/>
    </location>
</feature>
<evidence type="ECO:0000313" key="9">
    <source>
        <dbReference type="EMBL" id="HJG38122.1"/>
    </source>
</evidence>
<keyword evidence="6" id="KW-0418">Kinase</keyword>
<evidence type="ECO:0000256" key="5">
    <source>
        <dbReference type="ARBA" id="ARBA00022683"/>
    </source>
</evidence>
<evidence type="ECO:0000256" key="6">
    <source>
        <dbReference type="ARBA" id="ARBA00022777"/>
    </source>
</evidence>
<evidence type="ECO:0000256" key="7">
    <source>
        <dbReference type="PROSITE-ProRule" id="PRU00423"/>
    </source>
</evidence>
<reference evidence="9" key="1">
    <citation type="journal article" date="2021" name="PeerJ">
        <title>Extensive microbial diversity within the chicken gut microbiome revealed by metagenomics and culture.</title>
        <authorList>
            <person name="Gilroy R."/>
            <person name="Ravi A."/>
            <person name="Getino M."/>
            <person name="Pursley I."/>
            <person name="Horton D.L."/>
            <person name="Alikhan N.F."/>
            <person name="Baker D."/>
            <person name="Gharbi K."/>
            <person name="Hall N."/>
            <person name="Watson M."/>
            <person name="Adriaenssens E.M."/>
            <person name="Foster-Nyarko E."/>
            <person name="Jarju S."/>
            <person name="Secka A."/>
            <person name="Antonio M."/>
            <person name="Oren A."/>
            <person name="Chaudhuri R.R."/>
            <person name="La Ragione R."/>
            <person name="Hildebrand F."/>
            <person name="Pallen M.J."/>
        </authorList>
    </citation>
    <scope>NUCLEOTIDE SEQUENCE</scope>
    <source>
        <strain evidence="9">ChiHjej13B12-9602</strain>
    </source>
</reference>
<keyword evidence="2" id="KW-0597">Phosphoprotein</keyword>
<dbReference type="EMBL" id="DYUZ01000035">
    <property type="protein sequence ID" value="HJG38122.1"/>
    <property type="molecule type" value="Genomic_DNA"/>
</dbReference>
<feature type="domain" description="PTS EIIB type-3" evidence="8">
    <location>
        <begin position="1"/>
        <end position="100"/>
    </location>
</feature>
<dbReference type="OrthoDB" id="9808134at2"/>
<reference evidence="9" key="2">
    <citation type="submission" date="2021-09" db="EMBL/GenBank/DDBJ databases">
        <authorList>
            <person name="Gilroy R."/>
        </authorList>
    </citation>
    <scope>NUCLEOTIDE SEQUENCE</scope>
    <source>
        <strain evidence="9">ChiHjej13B12-9602</strain>
    </source>
</reference>
<dbReference type="GO" id="GO:0009401">
    <property type="term" value="P:phosphoenolpyruvate-dependent sugar phosphotransferase system"/>
    <property type="evidence" value="ECO:0007669"/>
    <property type="project" value="UniProtKB-KW"/>
</dbReference>
<dbReference type="InterPro" id="IPR036095">
    <property type="entry name" value="PTS_EIIB-like_sf"/>
</dbReference>
<dbReference type="AlphaFoldDB" id="A0A921IY01"/>
<evidence type="ECO:0000256" key="3">
    <source>
        <dbReference type="ARBA" id="ARBA00022597"/>
    </source>
</evidence>
<evidence type="ECO:0000259" key="8">
    <source>
        <dbReference type="PROSITE" id="PS51100"/>
    </source>
</evidence>
<gene>
    <name evidence="9" type="ORF">K8V70_09765</name>
</gene>
<dbReference type="Pfam" id="PF02302">
    <property type="entry name" value="PTS_IIB"/>
    <property type="match status" value="1"/>
</dbReference>
<organism evidence="9 10">
    <name type="scientific">Enorma phocaeensis</name>
    <dbReference type="NCBI Taxonomy" id="1871019"/>
    <lineage>
        <taxon>Bacteria</taxon>
        <taxon>Bacillati</taxon>
        <taxon>Actinomycetota</taxon>
        <taxon>Coriobacteriia</taxon>
        <taxon>Coriobacteriales</taxon>
        <taxon>Coriobacteriaceae</taxon>
        <taxon>Enorma</taxon>
    </lineage>
</organism>
<dbReference type="GO" id="GO:0016301">
    <property type="term" value="F:kinase activity"/>
    <property type="evidence" value="ECO:0007669"/>
    <property type="project" value="UniProtKB-KW"/>
</dbReference>
<evidence type="ECO:0000256" key="4">
    <source>
        <dbReference type="ARBA" id="ARBA00022679"/>
    </source>
</evidence>
<evidence type="ECO:0000256" key="1">
    <source>
        <dbReference type="ARBA" id="ARBA00022448"/>
    </source>
</evidence>
<dbReference type="PANTHER" id="PTHR34581:SF2">
    <property type="entry name" value="PTS SYSTEM N,N'-DIACETYLCHITOBIOSE-SPECIFIC EIIB COMPONENT"/>
    <property type="match status" value="1"/>
</dbReference>
<keyword evidence="1" id="KW-0813">Transport</keyword>
<dbReference type="GO" id="GO:0008982">
    <property type="term" value="F:protein-N(PI)-phosphohistidine-sugar phosphotransferase activity"/>
    <property type="evidence" value="ECO:0007669"/>
    <property type="project" value="InterPro"/>
</dbReference>
<evidence type="ECO:0000256" key="2">
    <source>
        <dbReference type="ARBA" id="ARBA00022553"/>
    </source>
</evidence>
<dbReference type="RefSeq" id="WP_102372761.1">
    <property type="nucleotide sequence ID" value="NZ_CALUIL010000028.1"/>
</dbReference>
<sequence length="100" mass="10626">MKWMLCCYAGMTTSLLAVKLEEETAARGLDVKVAATAIAEAESSLEGVSAVLLGPHVRFSEDTIRKAAGPDMPIYVIKPQDFGTMNVKAIVSDVLAMLPA</sequence>
<dbReference type="PROSITE" id="PS51100">
    <property type="entry name" value="PTS_EIIB_TYPE_3"/>
    <property type="match status" value="1"/>
</dbReference>
<dbReference type="InterPro" id="IPR003501">
    <property type="entry name" value="PTS_EIIB_2/3"/>
</dbReference>
<protein>
    <submittedName>
        <fullName evidence="9">PTS sugar transporter subunit IIB</fullName>
    </submittedName>
</protein>
<keyword evidence="4" id="KW-0808">Transferase</keyword>
<dbReference type="InterPro" id="IPR013012">
    <property type="entry name" value="PTS_EIIB_3"/>
</dbReference>
<proteinExistence type="predicted"/>
<accession>A0A921IY01</accession>
<dbReference type="SUPFAM" id="SSF52794">
    <property type="entry name" value="PTS system IIB component-like"/>
    <property type="match status" value="1"/>
</dbReference>
<name>A0A921IY01_9ACTN</name>
<dbReference type="Proteomes" id="UP000753256">
    <property type="component" value="Unassembled WGS sequence"/>
</dbReference>
<dbReference type="PANTHER" id="PTHR34581">
    <property type="entry name" value="PTS SYSTEM N,N'-DIACETYLCHITOBIOSE-SPECIFIC EIIB COMPONENT"/>
    <property type="match status" value="1"/>
</dbReference>
<dbReference type="Gene3D" id="3.40.50.2300">
    <property type="match status" value="1"/>
</dbReference>